<reference evidence="1 2" key="1">
    <citation type="journal article" date="2019" name="Sci. Rep.">
        <title>Orb-weaving spider Araneus ventricosus genome elucidates the spidroin gene catalogue.</title>
        <authorList>
            <person name="Kono N."/>
            <person name="Nakamura H."/>
            <person name="Ohtoshi R."/>
            <person name="Moran D.A.P."/>
            <person name="Shinohara A."/>
            <person name="Yoshida Y."/>
            <person name="Fujiwara M."/>
            <person name="Mori M."/>
            <person name="Tomita M."/>
            <person name="Arakawa K."/>
        </authorList>
    </citation>
    <scope>NUCLEOTIDE SEQUENCE [LARGE SCALE GENOMIC DNA]</scope>
</reference>
<organism evidence="1 2">
    <name type="scientific">Araneus ventricosus</name>
    <name type="common">Orbweaver spider</name>
    <name type="synonym">Epeira ventricosa</name>
    <dbReference type="NCBI Taxonomy" id="182803"/>
    <lineage>
        <taxon>Eukaryota</taxon>
        <taxon>Metazoa</taxon>
        <taxon>Ecdysozoa</taxon>
        <taxon>Arthropoda</taxon>
        <taxon>Chelicerata</taxon>
        <taxon>Arachnida</taxon>
        <taxon>Araneae</taxon>
        <taxon>Araneomorphae</taxon>
        <taxon>Entelegynae</taxon>
        <taxon>Araneoidea</taxon>
        <taxon>Araneidae</taxon>
        <taxon>Araneus</taxon>
    </lineage>
</organism>
<protein>
    <submittedName>
        <fullName evidence="1">Uncharacterized protein</fullName>
    </submittedName>
</protein>
<dbReference type="Proteomes" id="UP000499080">
    <property type="component" value="Unassembled WGS sequence"/>
</dbReference>
<comment type="caution">
    <text evidence="1">The sequence shown here is derived from an EMBL/GenBank/DDBJ whole genome shotgun (WGS) entry which is preliminary data.</text>
</comment>
<proteinExistence type="predicted"/>
<gene>
    <name evidence="1" type="ORF">AVEN_233417_1</name>
</gene>
<evidence type="ECO:0000313" key="2">
    <source>
        <dbReference type="Proteomes" id="UP000499080"/>
    </source>
</evidence>
<keyword evidence="2" id="KW-1185">Reference proteome</keyword>
<sequence>MILCGGIPINSKSKTSCADSDLRPDARLAAHQRVCLDWDLATRVENWKSTEWGRNKGDRTATVTQFGAYSNDVNNFSVQMGGGKTGLGQMAFI</sequence>
<name>A0A4Y2JXW2_ARAVE</name>
<dbReference type="AlphaFoldDB" id="A0A4Y2JXW2"/>
<accession>A0A4Y2JXW2</accession>
<dbReference type="EMBL" id="BGPR01003935">
    <property type="protein sequence ID" value="GBM94096.1"/>
    <property type="molecule type" value="Genomic_DNA"/>
</dbReference>
<evidence type="ECO:0000313" key="1">
    <source>
        <dbReference type="EMBL" id="GBM94096.1"/>
    </source>
</evidence>